<evidence type="ECO:0000256" key="2">
    <source>
        <dbReference type="SAM" id="MobiDB-lite"/>
    </source>
</evidence>
<accession>A0ABD4TLI6</accession>
<evidence type="ECO:0000313" key="4">
    <source>
        <dbReference type="Proteomes" id="UP001524383"/>
    </source>
</evidence>
<reference evidence="3 4" key="1">
    <citation type="submission" date="2019-08" db="EMBL/GenBank/DDBJ databases">
        <authorList>
            <person name="Chen S.-C."/>
            <person name="Lai M.-C."/>
            <person name="You Y.-T."/>
        </authorList>
    </citation>
    <scope>NUCLEOTIDE SEQUENCE [LARGE SCALE GENOMIC DNA]</scope>
    <source>
        <strain evidence="3 4">P2F9704a</strain>
    </source>
</reference>
<dbReference type="InterPro" id="IPR029050">
    <property type="entry name" value="Immunoprotect_excell_Ig-like"/>
</dbReference>
<dbReference type="AlphaFoldDB" id="A0ABD4TLI6"/>
<evidence type="ECO:0000313" key="3">
    <source>
        <dbReference type="EMBL" id="MCQ1538838.1"/>
    </source>
</evidence>
<name>A0ABD4TLI6_9EURY</name>
<feature type="compositionally biased region" description="Low complexity" evidence="2">
    <location>
        <begin position="40"/>
        <end position="54"/>
    </location>
</feature>
<gene>
    <name evidence="3" type="ORF">FTO68_07545</name>
</gene>
<sequence>MKKTLLLTAAFIVIVLVLFAGCTESPQTPEPGAVETPVHTTEPTATPSPAAPVQAASPFPNALPLKAIASVGDGESTREISVYKYLIRDGYEFYSHDWGRWEPVSPPEGKEFLIIFVRVRHIGTKKEISAPYPSIITVHTSGNAYSYKSGRDPTIPINDVREMEYTGGKLYIHETKEGFIIYEVPKGISPFETYVSIFLPEEEAPVWKLA</sequence>
<dbReference type="PROSITE" id="PS51257">
    <property type="entry name" value="PROKAR_LIPOPROTEIN"/>
    <property type="match status" value="1"/>
</dbReference>
<keyword evidence="4" id="KW-1185">Reference proteome</keyword>
<keyword evidence="1" id="KW-0732">Signal</keyword>
<protein>
    <submittedName>
        <fullName evidence="3">DUF4352 domain-containing protein</fullName>
    </submittedName>
</protein>
<dbReference type="EMBL" id="VOTZ01000015">
    <property type="protein sequence ID" value="MCQ1538838.1"/>
    <property type="molecule type" value="Genomic_DNA"/>
</dbReference>
<comment type="caution">
    <text evidence="3">The sequence shown here is derived from an EMBL/GenBank/DDBJ whole genome shotgun (WGS) entry which is preliminary data.</text>
</comment>
<organism evidence="3 4">
    <name type="scientific">Methanocalculus taiwanensis</name>
    <dbReference type="NCBI Taxonomy" id="106207"/>
    <lineage>
        <taxon>Archaea</taxon>
        <taxon>Methanobacteriati</taxon>
        <taxon>Methanobacteriota</taxon>
        <taxon>Stenosarchaea group</taxon>
        <taxon>Methanomicrobia</taxon>
        <taxon>Methanomicrobiales</taxon>
        <taxon>Methanocalculaceae</taxon>
        <taxon>Methanocalculus</taxon>
    </lineage>
</organism>
<feature type="region of interest" description="Disordered" evidence="2">
    <location>
        <begin position="28"/>
        <end position="54"/>
    </location>
</feature>
<evidence type="ECO:0000256" key="1">
    <source>
        <dbReference type="ARBA" id="ARBA00022729"/>
    </source>
</evidence>
<dbReference type="Gene3D" id="2.60.40.1240">
    <property type="match status" value="1"/>
</dbReference>
<dbReference type="RefSeq" id="WP_255332791.1">
    <property type="nucleotide sequence ID" value="NZ_VOTZ01000015.1"/>
</dbReference>
<dbReference type="Proteomes" id="UP001524383">
    <property type="component" value="Unassembled WGS sequence"/>
</dbReference>
<proteinExistence type="predicted"/>